<evidence type="ECO:0000256" key="3">
    <source>
        <dbReference type="ARBA" id="ARBA00022801"/>
    </source>
</evidence>
<dbReference type="GO" id="GO:0008234">
    <property type="term" value="F:cysteine-type peptidase activity"/>
    <property type="evidence" value="ECO:0007669"/>
    <property type="project" value="UniProtKB-KW"/>
</dbReference>
<evidence type="ECO:0000256" key="1">
    <source>
        <dbReference type="ARBA" id="ARBA00007074"/>
    </source>
</evidence>
<dbReference type="Gene3D" id="3.90.1720.10">
    <property type="entry name" value="endopeptidase domain like (from Nostoc punctiforme)"/>
    <property type="match status" value="1"/>
</dbReference>
<keyword evidence="4" id="KW-0788">Thiol protease</keyword>
<dbReference type="Pfam" id="PF00877">
    <property type="entry name" value="NLPC_P60"/>
    <property type="match status" value="1"/>
</dbReference>
<dbReference type="InterPro" id="IPR000064">
    <property type="entry name" value="NLP_P60_dom"/>
</dbReference>
<keyword evidence="5" id="KW-0732">Signal</keyword>
<feature type="signal peptide" evidence="5">
    <location>
        <begin position="1"/>
        <end position="19"/>
    </location>
</feature>
<evidence type="ECO:0000259" key="6">
    <source>
        <dbReference type="PROSITE" id="PS51935"/>
    </source>
</evidence>
<keyword evidence="2" id="KW-0645">Protease</keyword>
<dbReference type="PROSITE" id="PS51935">
    <property type="entry name" value="NLPC_P60"/>
    <property type="match status" value="1"/>
</dbReference>
<sequence>MRHIIVLILILVLNSKANACESSAPCIEINVVNEEFFEAAIFERLEQVTDTDKDLSSYLKDLSSPYIGIPYVYGGTTQSGIDCSSFTRTIFKNLGIFLPRTSAQQFDDHRLMDADDELQPFDLLFFKKSRYSKISHVAIYLGDGKMVHSSKNEGGVYISEFNNSGLWRRLFYKAKRLKEFNLEKKYENFTTTDS</sequence>
<reference evidence="8" key="1">
    <citation type="journal article" date="2017" name="Proc. Natl. Acad. Sci. U.S.A.">
        <title>Simulation of Deepwater Horizon oil plume reveals substrate specialization within a complex community of hydrocarbon-degraders.</title>
        <authorList>
            <person name="Hu P."/>
            <person name="Dubinsky E.A."/>
            <person name="Probst A.J."/>
            <person name="Wang J."/>
            <person name="Sieber C.M.K."/>
            <person name="Tom L.M."/>
            <person name="Gardinali P."/>
            <person name="Banfield J.F."/>
            <person name="Atlas R.M."/>
            <person name="Andersen G.L."/>
        </authorList>
    </citation>
    <scope>NUCLEOTIDE SEQUENCE [LARGE SCALE GENOMIC DNA]</scope>
</reference>
<dbReference type="EMBL" id="MAAO01000007">
    <property type="protein sequence ID" value="OUR95708.1"/>
    <property type="molecule type" value="Genomic_DNA"/>
</dbReference>
<dbReference type="PANTHER" id="PTHR47053">
    <property type="entry name" value="MUREIN DD-ENDOPEPTIDASE MEPH-RELATED"/>
    <property type="match status" value="1"/>
</dbReference>
<dbReference type="InterPro" id="IPR038765">
    <property type="entry name" value="Papain-like_cys_pep_sf"/>
</dbReference>
<name>A0A1Y5F575_9BACT</name>
<organism evidence="7 8">
    <name type="scientific">Halobacteriovorax marinus</name>
    <dbReference type="NCBI Taxonomy" id="97084"/>
    <lineage>
        <taxon>Bacteria</taxon>
        <taxon>Pseudomonadati</taxon>
        <taxon>Bdellovibrionota</taxon>
        <taxon>Bacteriovoracia</taxon>
        <taxon>Bacteriovoracales</taxon>
        <taxon>Halobacteriovoraceae</taxon>
        <taxon>Halobacteriovorax</taxon>
    </lineage>
</organism>
<dbReference type="AlphaFoldDB" id="A0A1Y5F575"/>
<evidence type="ECO:0000313" key="7">
    <source>
        <dbReference type="EMBL" id="OUR95708.1"/>
    </source>
</evidence>
<dbReference type="PANTHER" id="PTHR47053:SF1">
    <property type="entry name" value="MUREIN DD-ENDOPEPTIDASE MEPH-RELATED"/>
    <property type="match status" value="1"/>
</dbReference>
<evidence type="ECO:0000256" key="5">
    <source>
        <dbReference type="SAM" id="SignalP"/>
    </source>
</evidence>
<proteinExistence type="inferred from homology"/>
<evidence type="ECO:0000256" key="4">
    <source>
        <dbReference type="ARBA" id="ARBA00022807"/>
    </source>
</evidence>
<dbReference type="SUPFAM" id="SSF54001">
    <property type="entry name" value="Cysteine proteinases"/>
    <property type="match status" value="1"/>
</dbReference>
<protein>
    <recommendedName>
        <fullName evidence="6">NlpC/P60 domain-containing protein</fullName>
    </recommendedName>
</protein>
<gene>
    <name evidence="7" type="ORF">A9Q84_14500</name>
</gene>
<evidence type="ECO:0000313" key="8">
    <source>
        <dbReference type="Proteomes" id="UP000196531"/>
    </source>
</evidence>
<dbReference type="InterPro" id="IPR051202">
    <property type="entry name" value="Peptidase_C40"/>
</dbReference>
<dbReference type="Proteomes" id="UP000196531">
    <property type="component" value="Unassembled WGS sequence"/>
</dbReference>
<comment type="similarity">
    <text evidence="1">Belongs to the peptidase C40 family.</text>
</comment>
<keyword evidence="3" id="KW-0378">Hydrolase</keyword>
<feature type="domain" description="NlpC/P60" evidence="6">
    <location>
        <begin position="53"/>
        <end position="178"/>
    </location>
</feature>
<accession>A0A1Y5F575</accession>
<evidence type="ECO:0000256" key="2">
    <source>
        <dbReference type="ARBA" id="ARBA00022670"/>
    </source>
</evidence>
<feature type="chain" id="PRO_5013368566" description="NlpC/P60 domain-containing protein" evidence="5">
    <location>
        <begin position="20"/>
        <end position="194"/>
    </location>
</feature>
<comment type="caution">
    <text evidence="7">The sequence shown here is derived from an EMBL/GenBank/DDBJ whole genome shotgun (WGS) entry which is preliminary data.</text>
</comment>
<dbReference type="GO" id="GO:0006508">
    <property type="term" value="P:proteolysis"/>
    <property type="evidence" value="ECO:0007669"/>
    <property type="project" value="UniProtKB-KW"/>
</dbReference>